<reference evidence="2" key="1">
    <citation type="submission" date="2020-05" db="EMBL/GenBank/DDBJ databases">
        <title>Frigoriglobus tundricola gen. nov., sp. nov., a psychrotolerant cellulolytic planctomycete of the family Gemmataceae with two divergent copies of 16S rRNA gene.</title>
        <authorList>
            <person name="Kulichevskaya I.S."/>
            <person name="Ivanova A.A."/>
            <person name="Naumoff D.G."/>
            <person name="Beletsky A.V."/>
            <person name="Rijpstra W.I.C."/>
            <person name="Sinninghe Damste J.S."/>
            <person name="Mardanov A.V."/>
            <person name="Ravin N.V."/>
            <person name="Dedysh S.N."/>
        </authorList>
    </citation>
    <scope>NUCLEOTIDE SEQUENCE [LARGE SCALE GENOMIC DNA]</scope>
    <source>
        <strain evidence="2">PL17</strain>
    </source>
</reference>
<protein>
    <submittedName>
        <fullName evidence="1">Uncharacterized protein</fullName>
    </submittedName>
</protein>
<dbReference type="AlphaFoldDB" id="A0A6M5YQY9"/>
<accession>A0A6M5YQY9</accession>
<dbReference type="Proteomes" id="UP000503447">
    <property type="component" value="Chromosome"/>
</dbReference>
<organism evidence="1 2">
    <name type="scientific">Frigoriglobus tundricola</name>
    <dbReference type="NCBI Taxonomy" id="2774151"/>
    <lineage>
        <taxon>Bacteria</taxon>
        <taxon>Pseudomonadati</taxon>
        <taxon>Planctomycetota</taxon>
        <taxon>Planctomycetia</taxon>
        <taxon>Gemmatales</taxon>
        <taxon>Gemmataceae</taxon>
        <taxon>Frigoriglobus</taxon>
    </lineage>
</organism>
<evidence type="ECO:0000313" key="2">
    <source>
        <dbReference type="Proteomes" id="UP000503447"/>
    </source>
</evidence>
<proteinExistence type="predicted"/>
<dbReference type="EMBL" id="CP053452">
    <property type="protein sequence ID" value="QJW96399.1"/>
    <property type="molecule type" value="Genomic_DNA"/>
</dbReference>
<sequence>MKSPLPPPCRPLVEVPTMSPKRGFLLLILTALLLSSGCAHPHHHHWHWR</sequence>
<name>A0A6M5YQY9_9BACT</name>
<dbReference type="KEGG" id="ftj:FTUN_3956"/>
<evidence type="ECO:0000313" key="1">
    <source>
        <dbReference type="EMBL" id="QJW96399.1"/>
    </source>
</evidence>
<gene>
    <name evidence="1" type="ORF">FTUN_3956</name>
</gene>
<keyword evidence="2" id="KW-1185">Reference proteome</keyword>